<dbReference type="VEuPathDB" id="ToxoDB:ETH_00003170"/>
<dbReference type="GO" id="GO:1904430">
    <property type="term" value="P:negative regulation of t-circle formation"/>
    <property type="evidence" value="ECO:0007669"/>
    <property type="project" value="TreeGrafter"/>
</dbReference>
<dbReference type="PANTHER" id="PTHR11472:SF34">
    <property type="entry name" value="REGULATOR OF TELOMERE ELONGATION HELICASE 1"/>
    <property type="match status" value="1"/>
</dbReference>
<dbReference type="Proteomes" id="UP000030747">
    <property type="component" value="Unassembled WGS sequence"/>
</dbReference>
<dbReference type="VEuPathDB" id="ToxoDB:ETH2_0707800"/>
<dbReference type="EMBL" id="HG673758">
    <property type="protein sequence ID" value="CDJ37371.1"/>
    <property type="molecule type" value="Genomic_DNA"/>
</dbReference>
<dbReference type="GO" id="GO:0090657">
    <property type="term" value="P:telomeric loop disassembly"/>
    <property type="evidence" value="ECO:0007669"/>
    <property type="project" value="TreeGrafter"/>
</dbReference>
<dbReference type="OrthoDB" id="19182at2759"/>
<dbReference type="GO" id="GO:0045910">
    <property type="term" value="P:negative regulation of DNA recombination"/>
    <property type="evidence" value="ECO:0007669"/>
    <property type="project" value="TreeGrafter"/>
</dbReference>
<feature type="domain" description="ATP-dependent helicase C-terminal" evidence="1">
    <location>
        <begin position="65"/>
        <end position="189"/>
    </location>
</feature>
<proteinExistence type="predicted"/>
<dbReference type="GO" id="GO:0016818">
    <property type="term" value="F:hydrolase activity, acting on acid anhydrides, in phosphorus-containing anhydrides"/>
    <property type="evidence" value="ECO:0007669"/>
    <property type="project" value="InterPro"/>
</dbReference>
<organism evidence="2 3">
    <name type="scientific">Eimeria tenella</name>
    <name type="common">Coccidian parasite</name>
    <dbReference type="NCBI Taxonomy" id="5802"/>
    <lineage>
        <taxon>Eukaryota</taxon>
        <taxon>Sar</taxon>
        <taxon>Alveolata</taxon>
        <taxon>Apicomplexa</taxon>
        <taxon>Conoidasida</taxon>
        <taxon>Coccidia</taxon>
        <taxon>Eucoccidiorida</taxon>
        <taxon>Eimeriorina</taxon>
        <taxon>Eimeriidae</taxon>
        <taxon>Eimeria</taxon>
    </lineage>
</organism>
<dbReference type="GeneID" id="25249847"/>
<accession>U6KKP8</accession>
<dbReference type="GO" id="GO:0003676">
    <property type="term" value="F:nucleic acid binding"/>
    <property type="evidence" value="ECO:0007669"/>
    <property type="project" value="InterPro"/>
</dbReference>
<dbReference type="Pfam" id="PF13307">
    <property type="entry name" value="Helicase_C_2"/>
    <property type="match status" value="1"/>
</dbReference>
<dbReference type="PANTHER" id="PTHR11472">
    <property type="entry name" value="DNA REPAIR DEAD HELICASE RAD3/XP-D SUBFAMILY MEMBER"/>
    <property type="match status" value="1"/>
</dbReference>
<dbReference type="InterPro" id="IPR006555">
    <property type="entry name" value="ATP-dep_Helicase_C"/>
</dbReference>
<dbReference type="GO" id="GO:0010569">
    <property type="term" value="P:regulation of double-strand break repair via homologous recombination"/>
    <property type="evidence" value="ECO:0007669"/>
    <property type="project" value="TreeGrafter"/>
</dbReference>
<dbReference type="InterPro" id="IPR045028">
    <property type="entry name" value="DinG/Rad3-like"/>
</dbReference>
<dbReference type="AlphaFoldDB" id="U6KKP8"/>
<gene>
    <name evidence="2" type="ORF">ETH_00003170</name>
</gene>
<protein>
    <recommendedName>
        <fullName evidence="1">ATP-dependent helicase C-terminal domain-containing protein</fullName>
    </recommendedName>
</protein>
<reference evidence="2" key="1">
    <citation type="submission" date="2013-10" db="EMBL/GenBank/DDBJ databases">
        <title>Genomic analysis of the causative agents of coccidiosis in chickens.</title>
        <authorList>
            <person name="Reid A.J."/>
            <person name="Blake D."/>
            <person name="Billington K."/>
            <person name="Browne H."/>
            <person name="Dunn M."/>
            <person name="Hung S."/>
            <person name="Kawahara F."/>
            <person name="Miranda-Saavedra D."/>
            <person name="Mourier T."/>
            <person name="Nagra H."/>
            <person name="Otto T.D."/>
            <person name="Rawlings N."/>
            <person name="Sanchez A."/>
            <person name="Sanders M."/>
            <person name="Subramaniam C."/>
            <person name="Tay Y."/>
            <person name="Dear P."/>
            <person name="Doerig C."/>
            <person name="Gruber A."/>
            <person name="Parkinson J."/>
            <person name="Shirley M."/>
            <person name="Wan K.L."/>
            <person name="Berriman M."/>
            <person name="Tomley F."/>
            <person name="Pain A."/>
        </authorList>
    </citation>
    <scope>NUCLEOTIDE SEQUENCE [LARGE SCALE GENOMIC DNA]</scope>
    <source>
        <strain evidence="2">Houghton</strain>
    </source>
</reference>
<dbReference type="GO" id="GO:0070182">
    <property type="term" value="F:DNA polymerase binding"/>
    <property type="evidence" value="ECO:0007669"/>
    <property type="project" value="TreeGrafter"/>
</dbReference>
<dbReference type="GO" id="GO:0003678">
    <property type="term" value="F:DNA helicase activity"/>
    <property type="evidence" value="ECO:0007669"/>
    <property type="project" value="TreeGrafter"/>
</dbReference>
<evidence type="ECO:0000313" key="2">
    <source>
        <dbReference type="EMBL" id="CDJ37371.1"/>
    </source>
</evidence>
<evidence type="ECO:0000313" key="3">
    <source>
        <dbReference type="Proteomes" id="UP000030747"/>
    </source>
</evidence>
<sequence>MLQPLATHAAAAAAAAANARPGPFSWLSARARSLKVITLKAAAAAATADATATATSAATAAAKVTAAAAAAAATDATAQHSSPFTQPQLQPHLQLQLPLLLHFCWLDLGDLYCRCVCVFGIPFASLRDPRVQLKRRFLNEQHAKDPKGLSGSEWYTQEAIRAVNQAVGRVCRHSKDFGLIVLADCRWAAAAKQQNEKD</sequence>
<name>U6KKP8_EIMTE</name>
<keyword evidence="3" id="KW-1185">Reference proteome</keyword>
<reference evidence="2" key="2">
    <citation type="submission" date="2013-10" db="EMBL/GenBank/DDBJ databases">
        <authorList>
            <person name="Aslett M."/>
        </authorList>
    </citation>
    <scope>NUCLEOTIDE SEQUENCE [LARGE SCALE GENOMIC DNA]</scope>
    <source>
        <strain evidence="2">Houghton</strain>
    </source>
</reference>
<dbReference type="GO" id="GO:0005634">
    <property type="term" value="C:nucleus"/>
    <property type="evidence" value="ECO:0007669"/>
    <property type="project" value="TreeGrafter"/>
</dbReference>
<evidence type="ECO:0000259" key="1">
    <source>
        <dbReference type="SMART" id="SM00491"/>
    </source>
</evidence>
<dbReference type="Gene3D" id="3.40.50.300">
    <property type="entry name" value="P-loop containing nucleotide triphosphate hydrolases"/>
    <property type="match status" value="1"/>
</dbReference>
<dbReference type="GO" id="GO:0005524">
    <property type="term" value="F:ATP binding"/>
    <property type="evidence" value="ECO:0007669"/>
    <property type="project" value="InterPro"/>
</dbReference>
<dbReference type="RefSeq" id="XP_013228209.1">
    <property type="nucleotide sequence ID" value="XM_013372755.1"/>
</dbReference>
<dbReference type="SMART" id="SM00491">
    <property type="entry name" value="HELICc2"/>
    <property type="match status" value="1"/>
</dbReference>
<dbReference type="InterPro" id="IPR027417">
    <property type="entry name" value="P-loop_NTPase"/>
</dbReference>